<dbReference type="Pfam" id="PF00561">
    <property type="entry name" value="Abhydrolase_1"/>
    <property type="match status" value="1"/>
</dbReference>
<gene>
    <name evidence="2" type="ORF">C5E45_34170</name>
</gene>
<dbReference type="PANTHER" id="PTHR43798:SF33">
    <property type="entry name" value="HYDROLASE, PUTATIVE (AFU_ORTHOLOGUE AFUA_2G14860)-RELATED"/>
    <property type="match status" value="1"/>
</dbReference>
<comment type="caution">
    <text evidence="2">The sequence shown here is derived from an EMBL/GenBank/DDBJ whole genome shotgun (WGS) entry which is preliminary data.</text>
</comment>
<dbReference type="OrthoDB" id="7185741at2"/>
<dbReference type="GO" id="GO:0003824">
    <property type="term" value="F:catalytic activity"/>
    <property type="evidence" value="ECO:0007669"/>
    <property type="project" value="UniProtKB-ARBA"/>
</dbReference>
<dbReference type="Gene3D" id="3.40.50.1820">
    <property type="entry name" value="alpha/beta hydrolase"/>
    <property type="match status" value="1"/>
</dbReference>
<dbReference type="PANTHER" id="PTHR43798">
    <property type="entry name" value="MONOACYLGLYCEROL LIPASE"/>
    <property type="match status" value="1"/>
</dbReference>
<evidence type="ECO:0000313" key="3">
    <source>
        <dbReference type="Proteomes" id="UP000239874"/>
    </source>
</evidence>
<dbReference type="GO" id="GO:0016020">
    <property type="term" value="C:membrane"/>
    <property type="evidence" value="ECO:0007669"/>
    <property type="project" value="TreeGrafter"/>
</dbReference>
<dbReference type="Proteomes" id="UP000239874">
    <property type="component" value="Unassembled WGS sequence"/>
</dbReference>
<accession>A0A2S6A7V4</accession>
<dbReference type="InterPro" id="IPR029058">
    <property type="entry name" value="AB_hydrolase_fold"/>
</dbReference>
<reference evidence="2 3" key="1">
    <citation type="submission" date="2018-02" db="EMBL/GenBank/DDBJ databases">
        <title>8 Nocardia nova and 1 Nocardia cyriacigeorgica strain used for evolution to TMP-SMX.</title>
        <authorList>
            <person name="Mehta H."/>
            <person name="Weng J."/>
            <person name="Shamoo Y."/>
        </authorList>
    </citation>
    <scope>NUCLEOTIDE SEQUENCE [LARGE SCALE GENOMIC DNA]</scope>
    <source>
        <strain evidence="2 3">MDA3139</strain>
    </source>
</reference>
<proteinExistence type="predicted"/>
<evidence type="ECO:0000259" key="1">
    <source>
        <dbReference type="Pfam" id="PF00561"/>
    </source>
</evidence>
<dbReference type="SUPFAM" id="SSF53474">
    <property type="entry name" value="alpha/beta-Hydrolases"/>
    <property type="match status" value="1"/>
</dbReference>
<protein>
    <recommendedName>
        <fullName evidence="1">AB hydrolase-1 domain-containing protein</fullName>
    </recommendedName>
</protein>
<feature type="domain" description="AB hydrolase-1" evidence="1">
    <location>
        <begin position="88"/>
        <end position="195"/>
    </location>
</feature>
<dbReference type="InterPro" id="IPR000073">
    <property type="entry name" value="AB_hydrolase_1"/>
</dbReference>
<dbReference type="PRINTS" id="PR00111">
    <property type="entry name" value="ABHYDROLASE"/>
</dbReference>
<sequence>MADGLADPVTGGAVDAWDSRVVELAVASSSVTLTQVNRSLCFETEPVPWGWSPTVAVPRWYLLGVRQVEVDVGYQLAAGVTAGEARVPVVFVNAWGTSQDQWDRVVAGVGAHTVVTFDRPGVGRSPALPADLRRRSRTFGELADEVRRVLAAVAITSPCVVVGHSIGALIAMAYAARHPEHTAGLVLVDGTTLHHLETTSWPVFDGGDNQPGSSMIDIGGSITELGTAAWPMVPAAVLSSAVGRWTRLTPEEAATYAPLTVAQLDRQWQDGQRVLAEKVGAVLVVADSAGHDVPAEQPELVAACVRAVTTAAQQGSTVVSIPAVELPTAGGSVPPPPPAVPH</sequence>
<dbReference type="EMBL" id="PSZC01000049">
    <property type="protein sequence ID" value="PPJ29055.1"/>
    <property type="molecule type" value="Genomic_DNA"/>
</dbReference>
<dbReference type="InterPro" id="IPR050266">
    <property type="entry name" value="AB_hydrolase_sf"/>
</dbReference>
<organism evidence="2 3">
    <name type="scientific">Nocardia nova</name>
    <dbReference type="NCBI Taxonomy" id="37330"/>
    <lineage>
        <taxon>Bacteria</taxon>
        <taxon>Bacillati</taxon>
        <taxon>Actinomycetota</taxon>
        <taxon>Actinomycetes</taxon>
        <taxon>Mycobacteriales</taxon>
        <taxon>Nocardiaceae</taxon>
        <taxon>Nocardia</taxon>
    </lineage>
</organism>
<name>A0A2S6A7V4_9NOCA</name>
<dbReference type="AlphaFoldDB" id="A0A2S6A7V4"/>
<evidence type="ECO:0000313" key="2">
    <source>
        <dbReference type="EMBL" id="PPJ29055.1"/>
    </source>
</evidence>